<feature type="transmembrane region" description="Helical" evidence="5">
    <location>
        <begin position="115"/>
        <end position="139"/>
    </location>
</feature>
<keyword evidence="4 5" id="KW-0472">Membrane</keyword>
<feature type="transmembrane region" description="Helical" evidence="5">
    <location>
        <begin position="275"/>
        <end position="308"/>
    </location>
</feature>
<organism evidence="6 7">
    <name type="scientific">Sulfurimonas sediminis</name>
    <dbReference type="NCBI Taxonomy" id="2590020"/>
    <lineage>
        <taxon>Bacteria</taxon>
        <taxon>Pseudomonadati</taxon>
        <taxon>Campylobacterota</taxon>
        <taxon>Epsilonproteobacteria</taxon>
        <taxon>Campylobacterales</taxon>
        <taxon>Sulfurimonadaceae</taxon>
        <taxon>Sulfurimonas</taxon>
    </lineage>
</organism>
<evidence type="ECO:0000256" key="4">
    <source>
        <dbReference type="ARBA" id="ARBA00023136"/>
    </source>
</evidence>
<gene>
    <name evidence="6" type="ORF">FJR45_02695</name>
</gene>
<dbReference type="InterPro" id="IPR059112">
    <property type="entry name" value="CysZ/EI24"/>
</dbReference>
<name>A0A7M1AZV7_9BACT</name>
<evidence type="ECO:0000313" key="6">
    <source>
        <dbReference type="EMBL" id="QOP42915.1"/>
    </source>
</evidence>
<proteinExistence type="predicted"/>
<comment type="subcellular location">
    <subcellularLocation>
        <location evidence="1">Membrane</location>
        <topology evidence="1">Multi-pass membrane protein</topology>
    </subcellularLocation>
</comment>
<feature type="transmembrane region" description="Helical" evidence="5">
    <location>
        <begin position="216"/>
        <end position="247"/>
    </location>
</feature>
<evidence type="ECO:0000256" key="5">
    <source>
        <dbReference type="SAM" id="Phobius"/>
    </source>
</evidence>
<dbReference type="KEGG" id="ssei:FJR45_02695"/>
<protein>
    <submittedName>
        <fullName evidence="6">EI24 domain-containing protein</fullName>
    </submittedName>
</protein>
<keyword evidence="7" id="KW-1185">Reference proteome</keyword>
<feature type="transmembrane region" description="Helical" evidence="5">
    <location>
        <begin position="159"/>
        <end position="183"/>
    </location>
</feature>
<dbReference type="Proteomes" id="UP000593719">
    <property type="component" value="Chromosome"/>
</dbReference>
<dbReference type="EMBL" id="CP041235">
    <property type="protein sequence ID" value="QOP42915.1"/>
    <property type="molecule type" value="Genomic_DNA"/>
</dbReference>
<sequence>MQANAKQNKMQNILEAILFGFSEILNYKIMKRALAIGAVVTIIWSIIAYFIWGDLVSFAASFIDLVPFSMLRSNGAWILSSFLWFSLVLVTFALILAFFGNMILEKVSKEKYSSFSLLVVFASAAFWSLVWFFKGSYIYAQFLKLLNWLPFETVEASLAYLMGLYFVYTAIIVTMLLVTSFFSESLLEEIRDKNFPYEPFLEEDEVKVSENRLLDILIYIVISIVSFPLLFIPVVNFVIQMGLWIWLIKDTFVNDSAALVIPKEKRAKLSEYKSGFLVISAVTSLFNFLPVFNIFGPFFGEIAMFYYLKEIQKEL</sequence>
<feature type="transmembrane region" description="Helical" evidence="5">
    <location>
        <begin position="33"/>
        <end position="52"/>
    </location>
</feature>
<reference evidence="6 7" key="1">
    <citation type="submission" date="2019-06" db="EMBL/GenBank/DDBJ databases">
        <title>Sulfurimonas gotlandica sp. nov., a chemoautotrophic and psychrotolerant epsilonproteobacterium isolated from a pelagic redoxcline, and an emended description of the genus Sulfurimonas.</title>
        <authorList>
            <person name="Wang S."/>
            <person name="Jiang L."/>
            <person name="Shao Z."/>
        </authorList>
    </citation>
    <scope>NUCLEOTIDE SEQUENCE [LARGE SCALE GENOMIC DNA]</scope>
    <source>
        <strain evidence="6 7">S2-6</strain>
    </source>
</reference>
<dbReference type="AlphaFoldDB" id="A0A7M1AZV7"/>
<keyword evidence="3 5" id="KW-1133">Transmembrane helix</keyword>
<feature type="transmembrane region" description="Helical" evidence="5">
    <location>
        <begin position="76"/>
        <end position="103"/>
    </location>
</feature>
<evidence type="ECO:0000256" key="2">
    <source>
        <dbReference type="ARBA" id="ARBA00022692"/>
    </source>
</evidence>
<accession>A0A7M1AZV7</accession>
<evidence type="ECO:0000256" key="3">
    <source>
        <dbReference type="ARBA" id="ARBA00022989"/>
    </source>
</evidence>
<evidence type="ECO:0000313" key="7">
    <source>
        <dbReference type="Proteomes" id="UP000593719"/>
    </source>
</evidence>
<keyword evidence="2 5" id="KW-0812">Transmembrane</keyword>
<evidence type="ECO:0000256" key="1">
    <source>
        <dbReference type="ARBA" id="ARBA00004141"/>
    </source>
</evidence>
<dbReference type="Pfam" id="PF07264">
    <property type="entry name" value="EI24"/>
    <property type="match status" value="1"/>
</dbReference>